<dbReference type="Pfam" id="PF02656">
    <property type="entry name" value="DUF202"/>
    <property type="match status" value="1"/>
</dbReference>
<organism evidence="7 8">
    <name type="scientific">Sphingomonas aracearum</name>
    <dbReference type="NCBI Taxonomy" id="2283317"/>
    <lineage>
        <taxon>Bacteria</taxon>
        <taxon>Pseudomonadati</taxon>
        <taxon>Pseudomonadota</taxon>
        <taxon>Alphaproteobacteria</taxon>
        <taxon>Sphingomonadales</taxon>
        <taxon>Sphingomonadaceae</taxon>
        <taxon>Sphingomonas</taxon>
    </lineage>
</organism>
<gene>
    <name evidence="7" type="ORF">DVW87_15900</name>
</gene>
<feature type="transmembrane region" description="Helical" evidence="5">
    <location>
        <begin position="34"/>
        <end position="53"/>
    </location>
</feature>
<sequence>MGNEEKSVRTDLAEDRTDLAEDRTLLANERTFSGWARTATACIGIGLGFSALFKPVEPTWVAKAIATLFILVGIFLVIAAERRARGLHERLTAHHIAGVSPINFRVRAVAISVAAVALIVAIWWLT</sequence>
<dbReference type="InterPro" id="IPR003807">
    <property type="entry name" value="DUF202"/>
</dbReference>
<protein>
    <submittedName>
        <fullName evidence="7">DUF202 domain-containing protein</fullName>
    </submittedName>
</protein>
<proteinExistence type="predicted"/>
<evidence type="ECO:0000256" key="2">
    <source>
        <dbReference type="ARBA" id="ARBA00022692"/>
    </source>
</evidence>
<evidence type="ECO:0000313" key="8">
    <source>
        <dbReference type="Proteomes" id="UP000253918"/>
    </source>
</evidence>
<dbReference type="GO" id="GO:0012505">
    <property type="term" value="C:endomembrane system"/>
    <property type="evidence" value="ECO:0007669"/>
    <property type="project" value="UniProtKB-SubCell"/>
</dbReference>
<name>A0A369VPU3_9SPHN</name>
<dbReference type="RefSeq" id="WP_114688821.1">
    <property type="nucleotide sequence ID" value="NZ_QQNB01000004.1"/>
</dbReference>
<evidence type="ECO:0000256" key="4">
    <source>
        <dbReference type="ARBA" id="ARBA00023136"/>
    </source>
</evidence>
<reference evidence="7 8" key="1">
    <citation type="submission" date="2018-07" db="EMBL/GenBank/DDBJ databases">
        <title>a novel species of Sphingomonas isolated from the rhizosphere soil of Araceae plant.</title>
        <authorList>
            <person name="Zhiyong W."/>
            <person name="Qinglan Z."/>
            <person name="Zhiwei F."/>
            <person name="Ding X."/>
            <person name="Gejiao W."/>
            <person name="Shixue Z."/>
        </authorList>
    </citation>
    <scope>NUCLEOTIDE SEQUENCE [LARGE SCALE GENOMIC DNA]</scope>
    <source>
        <strain evidence="7 8">WZY 27</strain>
    </source>
</reference>
<comment type="subcellular location">
    <subcellularLocation>
        <location evidence="1">Endomembrane system</location>
        <topology evidence="1">Multi-pass membrane protein</topology>
    </subcellularLocation>
</comment>
<evidence type="ECO:0000256" key="5">
    <source>
        <dbReference type="SAM" id="Phobius"/>
    </source>
</evidence>
<dbReference type="OrthoDB" id="582337at2"/>
<evidence type="ECO:0000259" key="6">
    <source>
        <dbReference type="Pfam" id="PF02656"/>
    </source>
</evidence>
<keyword evidence="2 5" id="KW-0812">Transmembrane</keyword>
<evidence type="ECO:0000256" key="1">
    <source>
        <dbReference type="ARBA" id="ARBA00004127"/>
    </source>
</evidence>
<keyword evidence="8" id="KW-1185">Reference proteome</keyword>
<accession>A0A369VPU3</accession>
<feature type="transmembrane region" description="Helical" evidence="5">
    <location>
        <begin position="59"/>
        <end position="80"/>
    </location>
</feature>
<evidence type="ECO:0000256" key="3">
    <source>
        <dbReference type="ARBA" id="ARBA00022989"/>
    </source>
</evidence>
<feature type="transmembrane region" description="Helical" evidence="5">
    <location>
        <begin position="106"/>
        <end position="125"/>
    </location>
</feature>
<dbReference type="Proteomes" id="UP000253918">
    <property type="component" value="Unassembled WGS sequence"/>
</dbReference>
<evidence type="ECO:0000313" key="7">
    <source>
        <dbReference type="EMBL" id="RDE04408.1"/>
    </source>
</evidence>
<keyword evidence="3 5" id="KW-1133">Transmembrane helix</keyword>
<feature type="domain" description="DUF202" evidence="6">
    <location>
        <begin position="23"/>
        <end position="85"/>
    </location>
</feature>
<keyword evidence="4 5" id="KW-0472">Membrane</keyword>
<comment type="caution">
    <text evidence="7">The sequence shown here is derived from an EMBL/GenBank/DDBJ whole genome shotgun (WGS) entry which is preliminary data.</text>
</comment>
<dbReference type="EMBL" id="QQNB01000004">
    <property type="protein sequence ID" value="RDE04408.1"/>
    <property type="molecule type" value="Genomic_DNA"/>
</dbReference>
<dbReference type="AlphaFoldDB" id="A0A369VPU3"/>